<sequence length="49" mass="4936">MIPIEILVMTSAAIGAIMIVLAARPGGPRPRLPGIAAGAGRRPSSQSGR</sequence>
<comment type="caution">
    <text evidence="3">The sequence shown here is derived from an EMBL/GenBank/DDBJ whole genome shotgun (WGS) entry which is preliminary data.</text>
</comment>
<evidence type="ECO:0000256" key="1">
    <source>
        <dbReference type="SAM" id="MobiDB-lite"/>
    </source>
</evidence>
<evidence type="ECO:0000256" key="2">
    <source>
        <dbReference type="SAM" id="Phobius"/>
    </source>
</evidence>
<dbReference type="EMBL" id="BPQH01000001">
    <property type="protein sequence ID" value="GJD47330.1"/>
    <property type="molecule type" value="Genomic_DNA"/>
</dbReference>
<organism evidence="3 4">
    <name type="scientific">Methylobacterium crusticola</name>
    <dbReference type="NCBI Taxonomy" id="1697972"/>
    <lineage>
        <taxon>Bacteria</taxon>
        <taxon>Pseudomonadati</taxon>
        <taxon>Pseudomonadota</taxon>
        <taxon>Alphaproteobacteria</taxon>
        <taxon>Hyphomicrobiales</taxon>
        <taxon>Methylobacteriaceae</taxon>
        <taxon>Methylobacterium</taxon>
    </lineage>
</organism>
<evidence type="ECO:0000313" key="3">
    <source>
        <dbReference type="EMBL" id="GJD47330.1"/>
    </source>
</evidence>
<protein>
    <submittedName>
        <fullName evidence="3">Uncharacterized protein</fullName>
    </submittedName>
</protein>
<keyword evidence="2" id="KW-0472">Membrane</keyword>
<gene>
    <name evidence="3" type="ORF">OPKNFCMD_0036</name>
</gene>
<keyword evidence="4" id="KW-1185">Reference proteome</keyword>
<feature type="compositionally biased region" description="Low complexity" evidence="1">
    <location>
        <begin position="32"/>
        <end position="43"/>
    </location>
</feature>
<accession>A0ABQ4QQZ7</accession>
<name>A0ABQ4QQZ7_9HYPH</name>
<dbReference type="RefSeq" id="WP_162501353.1">
    <property type="nucleotide sequence ID" value="NZ_BPQH01000001.1"/>
</dbReference>
<evidence type="ECO:0000313" key="4">
    <source>
        <dbReference type="Proteomes" id="UP001055167"/>
    </source>
</evidence>
<reference evidence="3" key="2">
    <citation type="submission" date="2021-08" db="EMBL/GenBank/DDBJ databases">
        <authorList>
            <person name="Tani A."/>
            <person name="Ola A."/>
            <person name="Ogura Y."/>
            <person name="Katsura K."/>
            <person name="Hayashi T."/>
        </authorList>
    </citation>
    <scope>NUCLEOTIDE SEQUENCE</scope>
    <source>
        <strain evidence="3">KCTC 52305</strain>
    </source>
</reference>
<keyword evidence="2" id="KW-0812">Transmembrane</keyword>
<proteinExistence type="predicted"/>
<reference evidence="3" key="1">
    <citation type="journal article" date="2021" name="Front. Microbiol.">
        <title>Comprehensive Comparative Genomics and Phenotyping of Methylobacterium Species.</title>
        <authorList>
            <person name="Alessa O."/>
            <person name="Ogura Y."/>
            <person name="Fujitani Y."/>
            <person name="Takami H."/>
            <person name="Hayashi T."/>
            <person name="Sahin N."/>
            <person name="Tani A."/>
        </authorList>
    </citation>
    <scope>NUCLEOTIDE SEQUENCE</scope>
    <source>
        <strain evidence="3">KCTC 52305</strain>
    </source>
</reference>
<feature type="transmembrane region" description="Helical" evidence="2">
    <location>
        <begin position="6"/>
        <end position="23"/>
    </location>
</feature>
<feature type="region of interest" description="Disordered" evidence="1">
    <location>
        <begin position="25"/>
        <end position="49"/>
    </location>
</feature>
<keyword evidence="2" id="KW-1133">Transmembrane helix</keyword>
<dbReference type="Proteomes" id="UP001055167">
    <property type="component" value="Unassembled WGS sequence"/>
</dbReference>